<dbReference type="Pfam" id="PF01135">
    <property type="entry name" value="PCMT"/>
    <property type="match status" value="1"/>
</dbReference>
<dbReference type="Gramene" id="RZC71317">
    <property type="protein sequence ID" value="RZC71317"/>
    <property type="gene ID" value="C5167_034506"/>
</dbReference>
<dbReference type="GO" id="GO:0004719">
    <property type="term" value="F:protein-L-isoaspartate (D-aspartate) O-methyltransferase activity"/>
    <property type="evidence" value="ECO:0007669"/>
    <property type="project" value="UniProtKB-UniRule"/>
</dbReference>
<dbReference type="GO" id="GO:0005737">
    <property type="term" value="C:cytoplasm"/>
    <property type="evidence" value="ECO:0007669"/>
    <property type="project" value="TreeGrafter"/>
</dbReference>
<proteinExistence type="inferred from homology"/>
<evidence type="ECO:0000256" key="4">
    <source>
        <dbReference type="ARBA" id="ARBA00022691"/>
    </source>
</evidence>
<keyword evidence="2 6" id="KW-0489">Methyltransferase</keyword>
<accession>A0A4Y7KEP4</accession>
<dbReference type="AlphaFoldDB" id="A0A4Y7KEP4"/>
<dbReference type="EMBL" id="CM010721">
    <property type="protein sequence ID" value="RZC71317.1"/>
    <property type="molecule type" value="Genomic_DNA"/>
</dbReference>
<comment type="similarity">
    <text evidence="1 6">Belongs to the methyltransferase superfamily. L-isoaspartyl/D-aspartyl protein methyltransferase family.</text>
</comment>
<keyword evidence="3 6" id="KW-0808">Transferase</keyword>
<evidence type="ECO:0000256" key="5">
    <source>
        <dbReference type="ARBA" id="ARBA00029295"/>
    </source>
</evidence>
<dbReference type="PANTHER" id="PTHR11579:SF28">
    <property type="entry name" value="PROTEIN-L-ISOASPARTATE O-METHYLTRANSFERASE 1"/>
    <property type="match status" value="1"/>
</dbReference>
<dbReference type="OMA" id="FWPCNSS"/>
<gene>
    <name evidence="7" type="ORF">C5167_034506</name>
</gene>
<dbReference type="Gene3D" id="3.40.50.150">
    <property type="entry name" value="Vaccinia Virus protein VP39"/>
    <property type="match status" value="1"/>
</dbReference>
<dbReference type="InterPro" id="IPR000682">
    <property type="entry name" value="PCMT"/>
</dbReference>
<evidence type="ECO:0000256" key="1">
    <source>
        <dbReference type="ARBA" id="ARBA00005369"/>
    </source>
</evidence>
<dbReference type="GO" id="GO:0030091">
    <property type="term" value="P:protein repair"/>
    <property type="evidence" value="ECO:0007669"/>
    <property type="project" value="UniProtKB-ARBA"/>
</dbReference>
<keyword evidence="8" id="KW-1185">Reference proteome</keyword>
<reference evidence="7 8" key="1">
    <citation type="journal article" date="2018" name="Science">
        <title>The opium poppy genome and morphinan production.</title>
        <authorList>
            <person name="Guo L."/>
            <person name="Winzer T."/>
            <person name="Yang X."/>
            <person name="Li Y."/>
            <person name="Ning Z."/>
            <person name="He Z."/>
            <person name="Teodor R."/>
            <person name="Lu Y."/>
            <person name="Bowser T.A."/>
            <person name="Graham I.A."/>
            <person name="Ye K."/>
        </authorList>
    </citation>
    <scope>NUCLEOTIDE SEQUENCE [LARGE SCALE GENOMIC DNA]</scope>
    <source>
        <strain evidence="8">cv. HN1</strain>
        <tissue evidence="7">Leaves</tissue>
    </source>
</reference>
<dbReference type="NCBIfam" id="TIGR00080">
    <property type="entry name" value="pimt"/>
    <property type="match status" value="1"/>
</dbReference>
<dbReference type="SUPFAM" id="SSF53335">
    <property type="entry name" value="S-adenosyl-L-methionine-dependent methyltransferases"/>
    <property type="match status" value="1"/>
</dbReference>
<comment type="catalytic activity">
    <reaction evidence="5 6">
        <text>[protein]-L-isoaspartate + S-adenosyl-L-methionine = [protein]-L-isoaspartate alpha-methyl ester + S-adenosyl-L-homocysteine</text>
        <dbReference type="Rhea" id="RHEA:12705"/>
        <dbReference type="Rhea" id="RHEA-COMP:12143"/>
        <dbReference type="Rhea" id="RHEA-COMP:12144"/>
        <dbReference type="ChEBI" id="CHEBI:57856"/>
        <dbReference type="ChEBI" id="CHEBI:59789"/>
        <dbReference type="ChEBI" id="CHEBI:90596"/>
        <dbReference type="ChEBI" id="CHEBI:90598"/>
        <dbReference type="EC" id="2.1.1.77"/>
    </reaction>
</comment>
<dbReference type="GO" id="GO:0032259">
    <property type="term" value="P:methylation"/>
    <property type="evidence" value="ECO:0007669"/>
    <property type="project" value="UniProtKB-KW"/>
</dbReference>
<dbReference type="CDD" id="cd02440">
    <property type="entry name" value="AdoMet_MTases"/>
    <property type="match status" value="1"/>
</dbReference>
<dbReference type="STRING" id="3469.A0A4Y7KEP4"/>
<dbReference type="InterPro" id="IPR029063">
    <property type="entry name" value="SAM-dependent_MTases_sf"/>
</dbReference>
<name>A0A4Y7KEP4_PAPSO</name>
<evidence type="ECO:0000313" key="8">
    <source>
        <dbReference type="Proteomes" id="UP000316621"/>
    </source>
</evidence>
<organism evidence="7 8">
    <name type="scientific">Papaver somniferum</name>
    <name type="common">Opium poppy</name>
    <dbReference type="NCBI Taxonomy" id="3469"/>
    <lineage>
        <taxon>Eukaryota</taxon>
        <taxon>Viridiplantae</taxon>
        <taxon>Streptophyta</taxon>
        <taxon>Embryophyta</taxon>
        <taxon>Tracheophyta</taxon>
        <taxon>Spermatophyta</taxon>
        <taxon>Magnoliopsida</taxon>
        <taxon>Ranunculales</taxon>
        <taxon>Papaveraceae</taxon>
        <taxon>Papaveroideae</taxon>
        <taxon>Papaver</taxon>
    </lineage>
</organism>
<dbReference type="Proteomes" id="UP000316621">
    <property type="component" value="Chromosome 7"/>
</dbReference>
<evidence type="ECO:0000256" key="2">
    <source>
        <dbReference type="ARBA" id="ARBA00022603"/>
    </source>
</evidence>
<evidence type="ECO:0000256" key="6">
    <source>
        <dbReference type="RuleBase" id="RU003802"/>
    </source>
</evidence>
<evidence type="ECO:0000256" key="3">
    <source>
        <dbReference type="ARBA" id="ARBA00022679"/>
    </source>
</evidence>
<dbReference type="PROSITE" id="PS01279">
    <property type="entry name" value="PCMT"/>
    <property type="match status" value="1"/>
</dbReference>
<keyword evidence="4 6" id="KW-0949">S-adenosyl-L-methionine</keyword>
<sequence>MMFFMTILQRVVLKKGNMGKNEAMVVRLQKNGIISSKKVAEVMESIDRGLFVPDGIQSYVDTPLAIGYNATISAPHMHAVCLQLLLENLQPGMHALDVGSGTGYLTACFAVMVGSQGHAIGIEHIPELASTSLENIKNSAAAPFLEEGSLSIHVSDGRLGWPEFALYDAIHVGAAAPEIPQALIQQLKPGGRLVIPVGVDVQNLQVVDKKMDGSVTVRNELAVRYIPLTSLKAQLNGY</sequence>
<dbReference type="EC" id="2.1.1.77" evidence="6"/>
<dbReference type="PANTHER" id="PTHR11579">
    <property type="entry name" value="PROTEIN-L-ISOASPARTATE O-METHYLTRANSFERASE"/>
    <property type="match status" value="1"/>
</dbReference>
<dbReference type="FunFam" id="3.40.50.150:FF:000027">
    <property type="entry name" value="Protein-L-isoaspartate O-methyltransferase"/>
    <property type="match status" value="1"/>
</dbReference>
<evidence type="ECO:0000313" key="7">
    <source>
        <dbReference type="EMBL" id="RZC71317.1"/>
    </source>
</evidence>
<protein>
    <recommendedName>
        <fullName evidence="6">Protein-L-isoaspartate O-methyltransferase</fullName>
        <ecNumber evidence="6">2.1.1.77</ecNumber>
    </recommendedName>
</protein>